<organism evidence="2 3">
    <name type="scientific">Exidia glandulosa HHB12029</name>
    <dbReference type="NCBI Taxonomy" id="1314781"/>
    <lineage>
        <taxon>Eukaryota</taxon>
        <taxon>Fungi</taxon>
        <taxon>Dikarya</taxon>
        <taxon>Basidiomycota</taxon>
        <taxon>Agaricomycotina</taxon>
        <taxon>Agaricomycetes</taxon>
        <taxon>Auriculariales</taxon>
        <taxon>Exidiaceae</taxon>
        <taxon>Exidia</taxon>
    </lineage>
</organism>
<gene>
    <name evidence="2" type="ORF">EXIGLDRAFT_702667</name>
</gene>
<reference evidence="2 3" key="1">
    <citation type="journal article" date="2016" name="Mol. Biol. Evol.">
        <title>Comparative Genomics of Early-Diverging Mushroom-Forming Fungi Provides Insights into the Origins of Lignocellulose Decay Capabilities.</title>
        <authorList>
            <person name="Nagy L.G."/>
            <person name="Riley R."/>
            <person name="Tritt A."/>
            <person name="Adam C."/>
            <person name="Daum C."/>
            <person name="Floudas D."/>
            <person name="Sun H."/>
            <person name="Yadav J.S."/>
            <person name="Pangilinan J."/>
            <person name="Larsson K.H."/>
            <person name="Matsuura K."/>
            <person name="Barry K."/>
            <person name="Labutti K."/>
            <person name="Kuo R."/>
            <person name="Ohm R.A."/>
            <person name="Bhattacharya S.S."/>
            <person name="Shirouzu T."/>
            <person name="Yoshinaga Y."/>
            <person name="Martin F.M."/>
            <person name="Grigoriev I.V."/>
            <person name="Hibbett D.S."/>
        </authorList>
    </citation>
    <scope>NUCLEOTIDE SEQUENCE [LARGE SCALE GENOMIC DNA]</scope>
    <source>
        <strain evidence="2 3">HHB12029</strain>
    </source>
</reference>
<dbReference type="Proteomes" id="UP000077266">
    <property type="component" value="Unassembled WGS sequence"/>
</dbReference>
<proteinExistence type="predicted"/>
<name>A0A166B460_EXIGL</name>
<feature type="compositionally biased region" description="Basic residues" evidence="1">
    <location>
        <begin position="31"/>
        <end position="41"/>
    </location>
</feature>
<protein>
    <submittedName>
        <fullName evidence="2">Uncharacterized protein</fullName>
    </submittedName>
</protein>
<dbReference type="InParanoid" id="A0A166B460"/>
<accession>A0A166B460</accession>
<evidence type="ECO:0000313" key="2">
    <source>
        <dbReference type="EMBL" id="KZV97729.1"/>
    </source>
</evidence>
<feature type="compositionally biased region" description="Polar residues" evidence="1">
    <location>
        <begin position="1"/>
        <end position="10"/>
    </location>
</feature>
<evidence type="ECO:0000256" key="1">
    <source>
        <dbReference type="SAM" id="MobiDB-lite"/>
    </source>
</evidence>
<dbReference type="AlphaFoldDB" id="A0A166B460"/>
<keyword evidence="3" id="KW-1185">Reference proteome</keyword>
<feature type="region of interest" description="Disordered" evidence="1">
    <location>
        <begin position="1"/>
        <end position="51"/>
    </location>
</feature>
<sequence length="234" mass="25896">MPVDRSSPTISEARAAANRVPLGDASNMPAKARKSNGRKKQPTVTQHAEAAEQQVGELTAEYLALQDELAEAHHSLDDMQAELDEAKADARAARREAEAAKTATGKLTSELSVIAKPNGSMKNRCGLMELEEDQDLYRYLMRETRIVAMKTLDRDKTYDDQDEFAMARFCKAVSHTKGLEYLKRFEGNWAAKEFAKTALKSDRARKTKLAANRRNRDSTHSPTPGDNPGSAAED</sequence>
<dbReference type="EMBL" id="KV425926">
    <property type="protein sequence ID" value="KZV97729.1"/>
    <property type="molecule type" value="Genomic_DNA"/>
</dbReference>
<evidence type="ECO:0000313" key="3">
    <source>
        <dbReference type="Proteomes" id="UP000077266"/>
    </source>
</evidence>
<feature type="region of interest" description="Disordered" evidence="1">
    <location>
        <begin position="200"/>
        <end position="234"/>
    </location>
</feature>